<sequence length="61" mass="6717">MSTGEPVSSSVRGTDNVDARTLFLSSNLFLGSLPDTEQTTKVANRMFKGCLYNAKYQNQLL</sequence>
<proteinExistence type="predicted"/>
<reference evidence="1" key="1">
    <citation type="submission" date="2014-12" db="EMBL/GenBank/DDBJ databases">
        <title>Insight into the proteome of Arion vulgaris.</title>
        <authorList>
            <person name="Aradska J."/>
            <person name="Bulat T."/>
            <person name="Smidak R."/>
            <person name="Sarate P."/>
            <person name="Gangsoo J."/>
            <person name="Sialana F."/>
            <person name="Bilban M."/>
            <person name="Lubec G."/>
        </authorList>
    </citation>
    <scope>NUCLEOTIDE SEQUENCE</scope>
    <source>
        <tissue evidence="1">Skin</tissue>
    </source>
</reference>
<gene>
    <name evidence="1" type="primary">ORF4798</name>
</gene>
<dbReference type="Gene3D" id="2.60.120.200">
    <property type="match status" value="1"/>
</dbReference>
<evidence type="ECO:0000313" key="1">
    <source>
        <dbReference type="EMBL" id="CEK48665.1"/>
    </source>
</evidence>
<organism evidence="1">
    <name type="scientific">Arion vulgaris</name>
    <dbReference type="NCBI Taxonomy" id="1028688"/>
    <lineage>
        <taxon>Eukaryota</taxon>
        <taxon>Metazoa</taxon>
        <taxon>Spiralia</taxon>
        <taxon>Lophotrochozoa</taxon>
        <taxon>Mollusca</taxon>
        <taxon>Gastropoda</taxon>
        <taxon>Heterobranchia</taxon>
        <taxon>Euthyneura</taxon>
        <taxon>Panpulmonata</taxon>
        <taxon>Eupulmonata</taxon>
        <taxon>Stylommatophora</taxon>
        <taxon>Helicina</taxon>
        <taxon>Arionoidea</taxon>
        <taxon>Arionidae</taxon>
        <taxon>Arion</taxon>
    </lineage>
</organism>
<dbReference type="AlphaFoldDB" id="A0A0B6XZF5"/>
<name>A0A0B6XZF5_9EUPU</name>
<feature type="non-terminal residue" evidence="1">
    <location>
        <position position="61"/>
    </location>
</feature>
<dbReference type="EMBL" id="HACG01001800">
    <property type="protein sequence ID" value="CEK48665.1"/>
    <property type="molecule type" value="Transcribed_RNA"/>
</dbReference>
<accession>A0A0B6XZF5</accession>
<protein>
    <submittedName>
        <fullName evidence="1">Uncharacterized protein</fullName>
    </submittedName>
</protein>